<feature type="transmembrane region" description="Helical" evidence="6">
    <location>
        <begin position="225"/>
        <end position="242"/>
    </location>
</feature>
<dbReference type="EMBL" id="FSRU01000003">
    <property type="protein sequence ID" value="SIO67875.1"/>
    <property type="molecule type" value="Genomic_DNA"/>
</dbReference>
<feature type="transmembrane region" description="Helical" evidence="6">
    <location>
        <begin position="248"/>
        <end position="264"/>
    </location>
</feature>
<feature type="domain" description="O-antigen ligase-related" evidence="7">
    <location>
        <begin position="231"/>
        <end position="388"/>
    </location>
</feature>
<protein>
    <submittedName>
        <fullName evidence="8">O-antigen ligase</fullName>
    </submittedName>
</protein>
<proteinExistence type="predicted"/>
<dbReference type="InterPro" id="IPR007016">
    <property type="entry name" value="O-antigen_ligase-rel_domated"/>
</dbReference>
<gene>
    <name evidence="8" type="ORF">SAMN05444165_7180</name>
</gene>
<evidence type="ECO:0000256" key="5">
    <source>
        <dbReference type="SAM" id="MobiDB-lite"/>
    </source>
</evidence>
<evidence type="ECO:0000256" key="1">
    <source>
        <dbReference type="ARBA" id="ARBA00004141"/>
    </source>
</evidence>
<feature type="transmembrane region" description="Helical" evidence="6">
    <location>
        <begin position="404"/>
        <end position="426"/>
    </location>
</feature>
<evidence type="ECO:0000259" key="7">
    <source>
        <dbReference type="Pfam" id="PF04932"/>
    </source>
</evidence>
<feature type="transmembrane region" description="Helical" evidence="6">
    <location>
        <begin position="152"/>
        <end position="178"/>
    </location>
</feature>
<feature type="transmembrane region" description="Helical" evidence="6">
    <location>
        <begin position="372"/>
        <end position="392"/>
    </location>
</feature>
<feature type="region of interest" description="Disordered" evidence="5">
    <location>
        <begin position="1"/>
        <end position="24"/>
    </location>
</feature>
<keyword evidence="2 6" id="KW-0812">Transmembrane</keyword>
<evidence type="ECO:0000256" key="2">
    <source>
        <dbReference type="ARBA" id="ARBA00022692"/>
    </source>
</evidence>
<keyword evidence="9" id="KW-1185">Reference proteome</keyword>
<sequence>MVAPHITGEVTPLQTGAAPTGSADALKHGHSATLGVGWRSQSESYALLLARVCALVTLCAVPISTAGVNLGSGLVLLFALLSPEAWRACRKIFASPVNVAALTLFAVLGLSIVYSAASHDEAFSFLLKYRKLLMLPVLFVVFYGSDRSKWQVAAIWGLFSALTLSMLLTYTNFFGWTAVGPMHGSDPMTKAWVFKDHISGGLMMAFLGYLAMALATTVRKGIGRWLLYLVAALAMVNVLFVLEGRTGQVVAIAYMVVFVAVQLLKSRRQDRRTRWIATVASVAVCLCLVAYAFTAKHSRLAETGQEIQQFEVYNQNTSMGVRLEFYQRSLALIRERPIFGYGAGSVRPEFEKLAKNSTGGHAAMASNPHNEFFLMGVQLGLLGVALFVWLLVAVGRECRRVDTLAATVVGGYLLAFVLGCFANSLLLNFTEGNLFILLTGILLFGGSSSQGSPDS</sequence>
<dbReference type="GO" id="GO:0016020">
    <property type="term" value="C:membrane"/>
    <property type="evidence" value="ECO:0007669"/>
    <property type="project" value="UniProtKB-SubCell"/>
</dbReference>
<evidence type="ECO:0000256" key="4">
    <source>
        <dbReference type="ARBA" id="ARBA00023136"/>
    </source>
</evidence>
<dbReference type="Pfam" id="PF04932">
    <property type="entry name" value="Wzy_C"/>
    <property type="match status" value="1"/>
</dbReference>
<feature type="transmembrane region" description="Helical" evidence="6">
    <location>
        <begin position="48"/>
        <end position="81"/>
    </location>
</feature>
<evidence type="ECO:0000313" key="8">
    <source>
        <dbReference type="EMBL" id="SIO67875.1"/>
    </source>
</evidence>
<reference evidence="8 9" key="1">
    <citation type="submission" date="2016-11" db="EMBL/GenBank/DDBJ databases">
        <authorList>
            <person name="Jaros S."/>
            <person name="Januszkiewicz K."/>
            <person name="Wedrychowicz H."/>
        </authorList>
    </citation>
    <scope>NUCLEOTIDE SEQUENCE [LARGE SCALE GENOMIC DNA]</scope>
    <source>
        <strain evidence="8 9">GAS95</strain>
    </source>
</reference>
<dbReference type="RefSeq" id="WP_083640805.1">
    <property type="nucleotide sequence ID" value="NZ_FSRU01000003.1"/>
</dbReference>
<keyword evidence="3 6" id="KW-1133">Transmembrane helix</keyword>
<dbReference type="InterPro" id="IPR051533">
    <property type="entry name" value="WaaL-like"/>
</dbReference>
<comment type="subcellular location">
    <subcellularLocation>
        <location evidence="1">Membrane</location>
        <topology evidence="1">Multi-pass membrane protein</topology>
    </subcellularLocation>
</comment>
<evidence type="ECO:0000256" key="6">
    <source>
        <dbReference type="SAM" id="Phobius"/>
    </source>
</evidence>
<feature type="transmembrane region" description="Helical" evidence="6">
    <location>
        <begin position="129"/>
        <end position="145"/>
    </location>
</feature>
<feature type="transmembrane region" description="Helical" evidence="6">
    <location>
        <begin position="93"/>
        <end position="117"/>
    </location>
</feature>
<dbReference type="PANTHER" id="PTHR37422:SF13">
    <property type="entry name" value="LIPOPOLYSACCHARIDE BIOSYNTHESIS PROTEIN PA4999-RELATED"/>
    <property type="match status" value="1"/>
</dbReference>
<organism evidence="8 9">
    <name type="scientific">Paraburkholderia phenazinium</name>
    <dbReference type="NCBI Taxonomy" id="60549"/>
    <lineage>
        <taxon>Bacteria</taxon>
        <taxon>Pseudomonadati</taxon>
        <taxon>Pseudomonadota</taxon>
        <taxon>Betaproteobacteria</taxon>
        <taxon>Burkholderiales</taxon>
        <taxon>Burkholderiaceae</taxon>
        <taxon>Paraburkholderia</taxon>
    </lineage>
</organism>
<dbReference type="PANTHER" id="PTHR37422">
    <property type="entry name" value="TEICHURONIC ACID BIOSYNTHESIS PROTEIN TUAE"/>
    <property type="match status" value="1"/>
</dbReference>
<evidence type="ECO:0000313" key="9">
    <source>
        <dbReference type="Proteomes" id="UP000185151"/>
    </source>
</evidence>
<dbReference type="GO" id="GO:0016874">
    <property type="term" value="F:ligase activity"/>
    <property type="evidence" value="ECO:0007669"/>
    <property type="project" value="UniProtKB-KW"/>
</dbReference>
<name>A0A1N6LGL2_9BURK</name>
<accession>A0A1N6LGL2</accession>
<dbReference type="OrthoDB" id="9795248at2"/>
<dbReference type="Proteomes" id="UP000185151">
    <property type="component" value="Unassembled WGS sequence"/>
</dbReference>
<evidence type="ECO:0000256" key="3">
    <source>
        <dbReference type="ARBA" id="ARBA00022989"/>
    </source>
</evidence>
<keyword evidence="8" id="KW-0436">Ligase</keyword>
<feature type="transmembrane region" description="Helical" evidence="6">
    <location>
        <begin position="276"/>
        <end position="294"/>
    </location>
</feature>
<feature type="transmembrane region" description="Helical" evidence="6">
    <location>
        <begin position="198"/>
        <end position="218"/>
    </location>
</feature>
<keyword evidence="4 6" id="KW-0472">Membrane</keyword>
<dbReference type="AlphaFoldDB" id="A0A1N6LGL2"/>